<feature type="transmembrane region" description="Helical" evidence="6">
    <location>
        <begin position="224"/>
        <end position="244"/>
    </location>
</feature>
<dbReference type="RefSeq" id="WP_377178710.1">
    <property type="nucleotide sequence ID" value="NZ_JBHTMY010000003.1"/>
</dbReference>
<dbReference type="Pfam" id="PF01040">
    <property type="entry name" value="UbiA"/>
    <property type="match status" value="1"/>
</dbReference>
<evidence type="ECO:0000256" key="1">
    <source>
        <dbReference type="ARBA" id="ARBA00004141"/>
    </source>
</evidence>
<evidence type="ECO:0000256" key="4">
    <source>
        <dbReference type="ARBA" id="ARBA00022989"/>
    </source>
</evidence>
<proteinExistence type="predicted"/>
<gene>
    <name evidence="7" type="ORF">ACFQ39_10260</name>
</gene>
<protein>
    <submittedName>
        <fullName evidence="7">Geranylgeranylglycerol-phosphate geranylgeranyltransferase</fullName>
    </submittedName>
</protein>
<feature type="transmembrane region" description="Helical" evidence="6">
    <location>
        <begin position="89"/>
        <end position="107"/>
    </location>
</feature>
<keyword evidence="3 6" id="KW-0812">Transmembrane</keyword>
<accession>A0ABW3Y4F3</accession>
<dbReference type="EMBL" id="JBHTMY010000003">
    <property type="protein sequence ID" value="MFD1316001.1"/>
    <property type="molecule type" value="Genomic_DNA"/>
</dbReference>
<dbReference type="Gene3D" id="1.10.357.140">
    <property type="entry name" value="UbiA prenyltransferase"/>
    <property type="match status" value="1"/>
</dbReference>
<reference evidence="8" key="1">
    <citation type="journal article" date="2019" name="Int. J. Syst. Evol. Microbiol.">
        <title>The Global Catalogue of Microorganisms (GCM) 10K type strain sequencing project: providing services to taxonomists for standard genome sequencing and annotation.</title>
        <authorList>
            <consortium name="The Broad Institute Genomics Platform"/>
            <consortium name="The Broad Institute Genome Sequencing Center for Infectious Disease"/>
            <person name="Wu L."/>
            <person name="Ma J."/>
        </authorList>
    </citation>
    <scope>NUCLEOTIDE SEQUENCE [LARGE SCALE GENOMIC DNA]</scope>
    <source>
        <strain evidence="8">CCUG 61485</strain>
    </source>
</reference>
<comment type="caution">
    <text evidence="7">The sequence shown here is derived from an EMBL/GenBank/DDBJ whole genome shotgun (WGS) entry which is preliminary data.</text>
</comment>
<dbReference type="Proteomes" id="UP001597201">
    <property type="component" value="Unassembled WGS sequence"/>
</dbReference>
<feature type="transmembrane region" description="Helical" evidence="6">
    <location>
        <begin position="136"/>
        <end position="154"/>
    </location>
</feature>
<feature type="transmembrane region" description="Helical" evidence="6">
    <location>
        <begin position="12"/>
        <end position="28"/>
    </location>
</feature>
<evidence type="ECO:0000256" key="5">
    <source>
        <dbReference type="ARBA" id="ARBA00023136"/>
    </source>
</evidence>
<sequence length="297" mass="34398">MKYWLKLVRIKNLMMMILIFVLIKFSILEQLPFQTNLNTGNYLLLSFSIIFIMAAGYVLNDVCDLETDKINRNKSLIVGDKISVKKAKIFYVLLSCFGLLLGLLFSYRLNRPFYFIFFLIPFLLLITYSKVLKYKFLIGNLIVGFLLFISIYYFNVFELYPIQNTSFQFEKIESENRITALAIFAFLLTLLREIAKDAEDIPGDIVSKSSSLPIKLGLQKTNTVLVFLTSITLIFVIIFIYKISSNYLKVYLVLGVIFPLLYFAISINKNNKPSDYTKSTKQLKLIMFIGILSILFF</sequence>
<evidence type="ECO:0000313" key="8">
    <source>
        <dbReference type="Proteomes" id="UP001597201"/>
    </source>
</evidence>
<dbReference type="Gene3D" id="1.20.120.1780">
    <property type="entry name" value="UbiA prenyltransferase"/>
    <property type="match status" value="1"/>
</dbReference>
<evidence type="ECO:0000256" key="3">
    <source>
        <dbReference type="ARBA" id="ARBA00022692"/>
    </source>
</evidence>
<dbReference type="InterPro" id="IPR000537">
    <property type="entry name" value="UbiA_prenyltransferase"/>
</dbReference>
<evidence type="ECO:0000256" key="6">
    <source>
        <dbReference type="SAM" id="Phobius"/>
    </source>
</evidence>
<keyword evidence="8" id="KW-1185">Reference proteome</keyword>
<dbReference type="InterPro" id="IPR044878">
    <property type="entry name" value="UbiA_sf"/>
</dbReference>
<feature type="transmembrane region" description="Helical" evidence="6">
    <location>
        <begin position="113"/>
        <end position="129"/>
    </location>
</feature>
<dbReference type="InterPro" id="IPR050475">
    <property type="entry name" value="Prenyltransferase_related"/>
</dbReference>
<keyword evidence="4 6" id="KW-1133">Transmembrane helix</keyword>
<dbReference type="CDD" id="cd13961">
    <property type="entry name" value="PT_UbiA_DGGGPS"/>
    <property type="match status" value="1"/>
</dbReference>
<keyword evidence="2" id="KW-1003">Cell membrane</keyword>
<keyword evidence="5 6" id="KW-0472">Membrane</keyword>
<evidence type="ECO:0000256" key="2">
    <source>
        <dbReference type="ARBA" id="ARBA00022475"/>
    </source>
</evidence>
<dbReference type="PANTHER" id="PTHR42723:SF1">
    <property type="entry name" value="CHLOROPHYLL SYNTHASE, CHLOROPLASTIC"/>
    <property type="match status" value="1"/>
</dbReference>
<name>A0ABW3Y4F3_9FLAO</name>
<feature type="transmembrane region" description="Helical" evidence="6">
    <location>
        <begin position="40"/>
        <end position="59"/>
    </location>
</feature>
<comment type="subcellular location">
    <subcellularLocation>
        <location evidence="1">Membrane</location>
        <topology evidence="1">Multi-pass membrane protein</topology>
    </subcellularLocation>
</comment>
<evidence type="ECO:0000313" key="7">
    <source>
        <dbReference type="EMBL" id="MFD1316001.1"/>
    </source>
</evidence>
<feature type="transmembrane region" description="Helical" evidence="6">
    <location>
        <begin position="250"/>
        <end position="267"/>
    </location>
</feature>
<organism evidence="7 8">
    <name type="scientific">Namhaeicola litoreus</name>
    <dbReference type="NCBI Taxonomy" id="1052145"/>
    <lineage>
        <taxon>Bacteria</taxon>
        <taxon>Pseudomonadati</taxon>
        <taxon>Bacteroidota</taxon>
        <taxon>Flavobacteriia</taxon>
        <taxon>Flavobacteriales</taxon>
        <taxon>Flavobacteriaceae</taxon>
        <taxon>Namhaeicola</taxon>
    </lineage>
</organism>
<dbReference type="PANTHER" id="PTHR42723">
    <property type="entry name" value="CHLOROPHYLL SYNTHASE"/>
    <property type="match status" value="1"/>
</dbReference>